<sequence>MHLQERAFSVGALASAVLLALLIALPGAGGGARADLGGDSGTNDPFKEVRALIVNEQYEAALVKLDGLQQSQAKNADLYSLKGFATRKLGRYQEAEGYYDQALAIDDEHIYALEYLGELYLETNRLAEAEKVLERLDDACGFFGCEEEEELKQAIAAYKAKKGG</sequence>
<dbReference type="InterPro" id="IPR011990">
    <property type="entry name" value="TPR-like_helical_dom_sf"/>
</dbReference>
<dbReference type="PANTHER" id="PTHR44943">
    <property type="entry name" value="CELLULOSE SYNTHASE OPERON PROTEIN C"/>
    <property type="match status" value="1"/>
</dbReference>
<name>A0A839SQL8_9PROT</name>
<evidence type="ECO:0000313" key="4">
    <source>
        <dbReference type="EMBL" id="MBB3064772.1"/>
    </source>
</evidence>
<evidence type="ECO:0000256" key="1">
    <source>
        <dbReference type="ARBA" id="ARBA00022737"/>
    </source>
</evidence>
<evidence type="ECO:0000256" key="3">
    <source>
        <dbReference type="PROSITE-ProRule" id="PRU00339"/>
    </source>
</evidence>
<proteinExistence type="predicted"/>
<dbReference type="PANTHER" id="PTHR44943:SF8">
    <property type="entry name" value="TPR REPEAT-CONTAINING PROTEIN MJ0263"/>
    <property type="match status" value="1"/>
</dbReference>
<keyword evidence="2 3" id="KW-0802">TPR repeat</keyword>
<dbReference type="SUPFAM" id="SSF48452">
    <property type="entry name" value="TPR-like"/>
    <property type="match status" value="1"/>
</dbReference>
<dbReference type="Proteomes" id="UP000581135">
    <property type="component" value="Unassembled WGS sequence"/>
</dbReference>
<dbReference type="InterPro" id="IPR051685">
    <property type="entry name" value="Ycf3/AcsC/BcsC/TPR_MFPF"/>
</dbReference>
<accession>A0A839SQL8</accession>
<dbReference type="Pfam" id="PF14559">
    <property type="entry name" value="TPR_19"/>
    <property type="match status" value="1"/>
</dbReference>
<comment type="caution">
    <text evidence="4">The sequence shown here is derived from an EMBL/GenBank/DDBJ whole genome shotgun (WGS) entry which is preliminary data.</text>
</comment>
<dbReference type="InterPro" id="IPR019734">
    <property type="entry name" value="TPR_rpt"/>
</dbReference>
<feature type="repeat" description="TPR" evidence="3">
    <location>
        <begin position="76"/>
        <end position="109"/>
    </location>
</feature>
<organism evidence="4 5">
    <name type="scientific">Limibacillus halophilus</name>
    <dbReference type="NCBI Taxonomy" id="1579333"/>
    <lineage>
        <taxon>Bacteria</taxon>
        <taxon>Pseudomonadati</taxon>
        <taxon>Pseudomonadota</taxon>
        <taxon>Alphaproteobacteria</taxon>
        <taxon>Rhodospirillales</taxon>
        <taxon>Rhodovibrionaceae</taxon>
        <taxon>Limibacillus</taxon>
    </lineage>
</organism>
<dbReference type="RefSeq" id="WP_183415567.1">
    <property type="nucleotide sequence ID" value="NZ_JACHXA010000002.1"/>
</dbReference>
<keyword evidence="1" id="KW-0677">Repeat</keyword>
<keyword evidence="5" id="KW-1185">Reference proteome</keyword>
<dbReference type="PROSITE" id="PS50005">
    <property type="entry name" value="TPR"/>
    <property type="match status" value="1"/>
</dbReference>
<evidence type="ECO:0000313" key="5">
    <source>
        <dbReference type="Proteomes" id="UP000581135"/>
    </source>
</evidence>
<protein>
    <submittedName>
        <fullName evidence="4">Tetratricopeptide (TPR) repeat protein</fullName>
    </submittedName>
</protein>
<dbReference type="AlphaFoldDB" id="A0A839SQL8"/>
<dbReference type="EMBL" id="JACHXA010000002">
    <property type="protein sequence ID" value="MBB3064772.1"/>
    <property type="molecule type" value="Genomic_DNA"/>
</dbReference>
<dbReference type="Gene3D" id="1.25.40.10">
    <property type="entry name" value="Tetratricopeptide repeat domain"/>
    <property type="match status" value="1"/>
</dbReference>
<gene>
    <name evidence="4" type="ORF">FHR98_001044</name>
</gene>
<reference evidence="4 5" key="1">
    <citation type="submission" date="2020-08" db="EMBL/GenBank/DDBJ databases">
        <title>Genomic Encyclopedia of Type Strains, Phase III (KMG-III): the genomes of soil and plant-associated and newly described type strains.</title>
        <authorList>
            <person name="Whitman W."/>
        </authorList>
    </citation>
    <scope>NUCLEOTIDE SEQUENCE [LARGE SCALE GENOMIC DNA]</scope>
    <source>
        <strain evidence="4 5">CECT 8803</strain>
    </source>
</reference>
<evidence type="ECO:0000256" key="2">
    <source>
        <dbReference type="ARBA" id="ARBA00022803"/>
    </source>
</evidence>
<dbReference type="SMART" id="SM00028">
    <property type="entry name" value="TPR"/>
    <property type="match status" value="1"/>
</dbReference>